<name>A0A508SUD7_9BRAD</name>
<feature type="chain" id="PRO_5021185993" evidence="2">
    <location>
        <begin position="28"/>
        <end position="524"/>
    </location>
</feature>
<dbReference type="InterPro" id="IPR001466">
    <property type="entry name" value="Beta-lactam-related"/>
</dbReference>
<dbReference type="EC" id="3.5.1.46" evidence="4"/>
<keyword evidence="5" id="KW-1185">Reference proteome</keyword>
<gene>
    <name evidence="4" type="primary">nylB_2</name>
    <name evidence="4" type="ORF">CI1B_16440</name>
</gene>
<dbReference type="SUPFAM" id="SSF56601">
    <property type="entry name" value="beta-lactamase/transpeptidase-like"/>
    <property type="match status" value="1"/>
</dbReference>
<dbReference type="PANTHER" id="PTHR43283:SF7">
    <property type="entry name" value="BETA-LACTAMASE-RELATED DOMAIN-CONTAINING PROTEIN"/>
    <property type="match status" value="1"/>
</dbReference>
<dbReference type="InterPro" id="IPR050789">
    <property type="entry name" value="Diverse_Enzym_Activities"/>
</dbReference>
<feature type="signal peptide" evidence="2">
    <location>
        <begin position="1"/>
        <end position="27"/>
    </location>
</feature>
<dbReference type="Proteomes" id="UP000328092">
    <property type="component" value="Unassembled WGS sequence"/>
</dbReference>
<dbReference type="GO" id="GO:0019875">
    <property type="term" value="F:6-aminohexanoate-dimer hydrolase activity"/>
    <property type="evidence" value="ECO:0007669"/>
    <property type="project" value="UniProtKB-EC"/>
</dbReference>
<evidence type="ECO:0000313" key="4">
    <source>
        <dbReference type="EMBL" id="VIO66522.1"/>
    </source>
</evidence>
<evidence type="ECO:0000313" key="5">
    <source>
        <dbReference type="Proteomes" id="UP000328092"/>
    </source>
</evidence>
<evidence type="ECO:0000256" key="2">
    <source>
        <dbReference type="SAM" id="SignalP"/>
    </source>
</evidence>
<sequence>MPFRIAMTAALIATLQCFADLSTPANAADDQGAPGVSSSEIPWPTKSWPVSTPEEQGMDSASLARLIETVGGYKQDSLTIIRHGRIVTDVYYAPYVAGIAHDLRSVTKSVVGTLVGIEAQRGELDSVDHAIVDLFSDKPVANDDDLKRAITVQHLLDMTSGIKWRERAYTPDETIMQMYRSPNRAAFVLDQPMSDAPGSKFYYNGGNPYLLSALITRKTGQSAFDFARKELFAPLGITSAAWGRVDAQGNSNGEAGLYLAPHDMARIGYLYLHDGMWDGKQLIPRSWVERAKAGPVQATFGFHYGNLWWSLPEKGAYMARGRHSQLILVLPKLDIVAVMTGVLRDDEFFSTSRLIDDIASAVKSESALPADPIAKSLLAAAIQQAATERPSALGGTSELAKTISGRTYRLDKNDLRVRTFTLNFSEPDASWLITTETGKPDGIEDRFTGPMGLDGTFRTSQPASYGINAVRGRWLNEHTFLVERRILGHGEMQTWSLTFDGNKVAVEFANTDGTKAALRGEAAE</sequence>
<reference evidence="4" key="1">
    <citation type="submission" date="2019-02" db="EMBL/GenBank/DDBJ databases">
        <authorList>
            <person name="Pothier F.J."/>
        </authorList>
    </citation>
    <scope>NUCLEOTIDE SEQUENCE</scope>
    <source>
        <strain evidence="4">CI-1B</strain>
    </source>
</reference>
<dbReference type="Pfam" id="PF00144">
    <property type="entry name" value="Beta-lactamase"/>
    <property type="match status" value="1"/>
</dbReference>
<dbReference type="PANTHER" id="PTHR43283">
    <property type="entry name" value="BETA-LACTAMASE-RELATED"/>
    <property type="match status" value="1"/>
</dbReference>
<keyword evidence="2" id="KW-0732">Signal</keyword>
<feature type="domain" description="Beta-lactamase-related" evidence="3">
    <location>
        <begin position="75"/>
        <end position="339"/>
    </location>
</feature>
<evidence type="ECO:0000256" key="1">
    <source>
        <dbReference type="SAM" id="MobiDB-lite"/>
    </source>
</evidence>
<feature type="region of interest" description="Disordered" evidence="1">
    <location>
        <begin position="28"/>
        <end position="55"/>
    </location>
</feature>
<evidence type="ECO:0000259" key="3">
    <source>
        <dbReference type="Pfam" id="PF00144"/>
    </source>
</evidence>
<dbReference type="EMBL" id="CAADFC020000004">
    <property type="protein sequence ID" value="VIO66522.1"/>
    <property type="molecule type" value="Genomic_DNA"/>
</dbReference>
<keyword evidence="4" id="KW-0378">Hydrolase</keyword>
<dbReference type="InterPro" id="IPR012338">
    <property type="entry name" value="Beta-lactam/transpept-like"/>
</dbReference>
<accession>A0A508SUD7</accession>
<dbReference type="AlphaFoldDB" id="A0A508SUD7"/>
<dbReference type="RefSeq" id="WP_172627946.1">
    <property type="nucleotide sequence ID" value="NZ_CAADFC020000004.1"/>
</dbReference>
<proteinExistence type="predicted"/>
<organism evidence="4 5">
    <name type="scientific">Bradyrhizobium ivorense</name>
    <dbReference type="NCBI Taxonomy" id="2511166"/>
    <lineage>
        <taxon>Bacteria</taxon>
        <taxon>Pseudomonadati</taxon>
        <taxon>Pseudomonadota</taxon>
        <taxon>Alphaproteobacteria</taxon>
        <taxon>Hyphomicrobiales</taxon>
        <taxon>Nitrobacteraceae</taxon>
        <taxon>Bradyrhizobium</taxon>
    </lineage>
</organism>
<comment type="caution">
    <text evidence="4">The sequence shown here is derived from an EMBL/GenBank/DDBJ whole genome shotgun (WGS) entry which is preliminary data.</text>
</comment>
<protein>
    <submittedName>
        <fullName evidence="4">6-aminohexanoate-dimer hydrolase</fullName>
        <ecNumber evidence="4">3.5.1.46</ecNumber>
    </submittedName>
</protein>
<dbReference type="Gene3D" id="3.40.710.10">
    <property type="entry name" value="DD-peptidase/beta-lactamase superfamily"/>
    <property type="match status" value="1"/>
</dbReference>